<accession>A0A0M9AI91</accession>
<comment type="caution">
    <text evidence="4">The sequence shown here is derived from an EMBL/GenBank/DDBJ whole genome shotgun (WGS) entry which is preliminary data.</text>
</comment>
<dbReference type="STRING" id="1705562.AMS69_15745"/>
<feature type="domain" description="Envelope protein N-terminal" evidence="3">
    <location>
        <begin position="166"/>
        <end position="452"/>
    </location>
</feature>
<keyword evidence="2" id="KW-0472">Membrane</keyword>
<dbReference type="InterPro" id="IPR058677">
    <property type="entry name" value="ORF4_N"/>
</dbReference>
<evidence type="ECO:0000256" key="2">
    <source>
        <dbReference type="SAM" id="Phobius"/>
    </source>
</evidence>
<keyword evidence="5" id="KW-1185">Reference proteome</keyword>
<dbReference type="EMBL" id="LIUF01000005">
    <property type="protein sequence ID" value="KOX91998.1"/>
    <property type="molecule type" value="Genomic_DNA"/>
</dbReference>
<reference evidence="4 5" key="1">
    <citation type="submission" date="2015-08" db="EMBL/GenBank/DDBJ databases">
        <title>Genomes of Isolates from Cabo Rojo, PR.</title>
        <authorList>
            <person name="Sanchez-Nieves R.L."/>
            <person name="Montalvo-Rodriguez R."/>
        </authorList>
    </citation>
    <scope>NUCLEOTIDE SEQUENCE [LARGE SCALE GENOMIC DNA]</scope>
    <source>
        <strain evidence="4 5">SL3</strain>
    </source>
</reference>
<gene>
    <name evidence="4" type="ORF">AMS69_15745</name>
</gene>
<proteinExistence type="predicted"/>
<feature type="transmembrane region" description="Helical" evidence="2">
    <location>
        <begin position="580"/>
        <end position="601"/>
    </location>
</feature>
<dbReference type="Pfam" id="PF26255">
    <property type="entry name" value="Viral_env_HRPV"/>
    <property type="match status" value="1"/>
</dbReference>
<keyword evidence="1" id="KW-0175">Coiled coil</keyword>
<evidence type="ECO:0000313" key="4">
    <source>
        <dbReference type="EMBL" id="KOX91998.1"/>
    </source>
</evidence>
<dbReference type="OrthoDB" id="293768at2157"/>
<protein>
    <recommendedName>
        <fullName evidence="3">Envelope protein N-terminal domain-containing protein</fullName>
    </recommendedName>
</protein>
<sequence length="610" mass="65103">MSHARSILLAGLLVLSAVVTGVGPALAQTSTDTYAQEFTTGPHKVEIDLSNVTTETTISVITSGSPAGDNVTIMKKTVSASTPSAHFRNAGAYDTFTVQVEGADAEPGFSKGGVTDAWTPGDSGKFLGDTGGDADFNYELNEQIGESVMPQVVQLDRTGLPGSTKVDTSETDAAQTKVDIYQSAQNSHAASEGFHTTLDNYLSDTKTQARIIGKNAYIKALNSGASKSAAKTEAKQAVADYYATKQVNLMNQYEVEAQNYDYLHSVAANESNIASTLDGNQDTFVGTHHTHPYVDGGTIEYQGLNSVSYTLTNGSSHTYQAPKVFVEAGYDSGDNINPTLTAHTAPSSVESSAGSGRSSVHLESLMIRAPNDNYQNLKIVRWQEFNRLNSDIQSQNSEVQADMDTLAENTYSAYQAGEINNSDLVDPYVLSNQQSAGEDFQGWAAAQLTLMGTNSPENFDQIGSFNVTTGDGTQYEGVLFSQENPASGQFETGTTYNTSNIGGTQYVVTSDRIVELDGEFTIDSISTQDGRTVQNVTIQKTTYETTNVTELKQQYEDLARKRAEIEAREQNLRGSAGGGLLGGSSSSLVLALIGVGALYAVSQRRSGGKY</sequence>
<name>A0A0M9AI91_9EURY</name>
<dbReference type="Proteomes" id="UP000037729">
    <property type="component" value="Unassembled WGS sequence"/>
</dbReference>
<evidence type="ECO:0000313" key="5">
    <source>
        <dbReference type="Proteomes" id="UP000037729"/>
    </source>
</evidence>
<keyword evidence="2" id="KW-0812">Transmembrane</keyword>
<keyword evidence="2" id="KW-1133">Transmembrane helix</keyword>
<dbReference type="RefSeq" id="WP_053969020.1">
    <property type="nucleotide sequence ID" value="NZ_LIUF01000005.1"/>
</dbReference>
<feature type="coiled-coil region" evidence="1">
    <location>
        <begin position="548"/>
        <end position="575"/>
    </location>
</feature>
<evidence type="ECO:0000256" key="1">
    <source>
        <dbReference type="SAM" id="Coils"/>
    </source>
</evidence>
<dbReference type="AlphaFoldDB" id="A0A0M9AI91"/>
<dbReference type="PATRIC" id="fig|1705562.3.peg.4053"/>
<evidence type="ECO:0000259" key="3">
    <source>
        <dbReference type="Pfam" id="PF26255"/>
    </source>
</evidence>
<organism evidence="4 5">
    <name type="scientific">Haloarcula rubripromontorii</name>
    <dbReference type="NCBI Taxonomy" id="1705562"/>
    <lineage>
        <taxon>Archaea</taxon>
        <taxon>Methanobacteriati</taxon>
        <taxon>Methanobacteriota</taxon>
        <taxon>Stenosarchaea group</taxon>
        <taxon>Halobacteria</taxon>
        <taxon>Halobacteriales</taxon>
        <taxon>Haloarculaceae</taxon>
        <taxon>Haloarcula</taxon>
    </lineage>
</organism>